<evidence type="ECO:0000256" key="4">
    <source>
        <dbReference type="ARBA" id="ARBA00023002"/>
    </source>
</evidence>
<evidence type="ECO:0000256" key="1">
    <source>
        <dbReference type="ARBA" id="ARBA00008366"/>
    </source>
</evidence>
<evidence type="ECO:0000256" key="5">
    <source>
        <dbReference type="PIRNR" id="PIRNR005426"/>
    </source>
</evidence>
<dbReference type="Gene3D" id="3.40.109.10">
    <property type="entry name" value="NADH Oxidase"/>
    <property type="match status" value="1"/>
</dbReference>
<dbReference type="PANTHER" id="PTHR43425:SF2">
    <property type="entry name" value="OXYGEN-INSENSITIVE NADPH NITROREDUCTASE"/>
    <property type="match status" value="1"/>
</dbReference>
<gene>
    <name evidence="7" type="ORF">FEZ08_10650</name>
</gene>
<dbReference type="InterPro" id="IPR029479">
    <property type="entry name" value="Nitroreductase"/>
</dbReference>
<dbReference type="AlphaFoldDB" id="A0A5R8Q7U3"/>
<dbReference type="PIRSF" id="PIRSF005426">
    <property type="entry name" value="Frp"/>
    <property type="match status" value="1"/>
</dbReference>
<name>A0A5R8Q7U3_9FIRM</name>
<keyword evidence="3 5" id="KW-0288">FMN</keyword>
<comment type="caution">
    <text evidence="7">The sequence shown here is derived from an EMBL/GenBank/DDBJ whole genome shotgun (WGS) entry which is preliminary data.</text>
</comment>
<evidence type="ECO:0000256" key="3">
    <source>
        <dbReference type="ARBA" id="ARBA00022643"/>
    </source>
</evidence>
<sequence>MSNTIIQSMMERRSVRSFTDQAIAPEVLESILRAAQQAPNSVNGQQISLIVVRERERIEQLAALAGGQPQVAGSNTFIVVVADFNRTATAVEMAGGEQVFDQGIEAVITGAVDAGITVEAITMAAESYGIGNVIIGGIRQNLQGVIDLLDLPEKTFPVIGISLGYPNPEHMPNVKPRIALEAYAFNEKYTDADLKPFIEIYDAVIEQYWSNVGATQPVYTVGMNNYYGNTGRMETSNILKAQGFGLK</sequence>
<dbReference type="InParanoid" id="A0A5R8Q7U3"/>
<dbReference type="InterPro" id="IPR016446">
    <property type="entry name" value="Flavin_OxRdtase_Frp"/>
</dbReference>
<dbReference type="EMBL" id="VBWP01000011">
    <property type="protein sequence ID" value="TLG71544.1"/>
    <property type="molecule type" value="Genomic_DNA"/>
</dbReference>
<dbReference type="InterPro" id="IPR000415">
    <property type="entry name" value="Nitroreductase-like"/>
</dbReference>
<evidence type="ECO:0000259" key="6">
    <source>
        <dbReference type="Pfam" id="PF00881"/>
    </source>
</evidence>
<dbReference type="GO" id="GO:0016491">
    <property type="term" value="F:oxidoreductase activity"/>
    <property type="evidence" value="ECO:0007669"/>
    <property type="project" value="UniProtKB-UniRule"/>
</dbReference>
<keyword evidence="5" id="KW-0521">NADP</keyword>
<feature type="domain" description="Nitroreductase" evidence="6">
    <location>
        <begin position="10"/>
        <end position="165"/>
    </location>
</feature>
<keyword evidence="4 5" id="KW-0560">Oxidoreductase</keyword>
<dbReference type="FunCoup" id="A0A5R8Q7U3">
    <property type="interactions" value="42"/>
</dbReference>
<dbReference type="RefSeq" id="WP_138192198.1">
    <property type="nucleotide sequence ID" value="NZ_VBWP01000011.1"/>
</dbReference>
<organism evidence="7 8">
    <name type="scientific">Culicoidibacter larvae</name>
    <dbReference type="NCBI Taxonomy" id="2579976"/>
    <lineage>
        <taxon>Bacteria</taxon>
        <taxon>Bacillati</taxon>
        <taxon>Bacillota</taxon>
        <taxon>Culicoidibacteria</taxon>
        <taxon>Culicoidibacterales</taxon>
        <taxon>Culicoidibacteraceae</taxon>
        <taxon>Culicoidibacter</taxon>
    </lineage>
</organism>
<keyword evidence="8" id="KW-1185">Reference proteome</keyword>
<dbReference type="OrthoDB" id="9775805at2"/>
<evidence type="ECO:0000313" key="8">
    <source>
        <dbReference type="Proteomes" id="UP000306912"/>
    </source>
</evidence>
<evidence type="ECO:0000313" key="7">
    <source>
        <dbReference type="EMBL" id="TLG71544.1"/>
    </source>
</evidence>
<evidence type="ECO:0000256" key="2">
    <source>
        <dbReference type="ARBA" id="ARBA00022630"/>
    </source>
</evidence>
<dbReference type="Pfam" id="PF00881">
    <property type="entry name" value="Nitroreductase"/>
    <property type="match status" value="1"/>
</dbReference>
<dbReference type="PANTHER" id="PTHR43425">
    <property type="entry name" value="OXYGEN-INSENSITIVE NADPH NITROREDUCTASE"/>
    <property type="match status" value="1"/>
</dbReference>
<dbReference type="Proteomes" id="UP000306912">
    <property type="component" value="Unassembled WGS sequence"/>
</dbReference>
<dbReference type="SUPFAM" id="SSF55469">
    <property type="entry name" value="FMN-dependent nitroreductase-like"/>
    <property type="match status" value="1"/>
</dbReference>
<proteinExistence type="inferred from homology"/>
<comment type="similarity">
    <text evidence="1 5">Belongs to the flavin oxidoreductase frp family.</text>
</comment>
<accession>A0A5R8Q7U3</accession>
<reference evidence="7 8" key="1">
    <citation type="submission" date="2019-05" db="EMBL/GenBank/DDBJ databases">
        <title>Culicoidintestinum kansasii gen. nov., sp. nov. from the gastrointestinal tract of the biting midge, Culicoides sonorensis.</title>
        <authorList>
            <person name="Neupane S."/>
            <person name="Ghosh A."/>
            <person name="Gunther S."/>
            <person name="Martin K."/>
            <person name="Zurek L."/>
        </authorList>
    </citation>
    <scope>NUCLEOTIDE SEQUENCE [LARGE SCALE GENOMIC DNA]</scope>
    <source>
        <strain evidence="7 8">CS-1</strain>
    </source>
</reference>
<protein>
    <submittedName>
        <fullName evidence="7">NADPH-dependent oxidoreductase</fullName>
    </submittedName>
</protein>
<keyword evidence="2 5" id="KW-0285">Flavoprotein</keyword>